<dbReference type="FunFam" id="3.50.50.60:FF:000048">
    <property type="entry name" value="2-octaprenyl-3-methyl-6-methoxy-1,4-benzoquinol hydroxylase"/>
    <property type="match status" value="1"/>
</dbReference>
<comment type="subcellular location">
    <subcellularLocation>
        <location evidence="2">Cytoplasm</location>
    </subcellularLocation>
</comment>
<reference evidence="12 13" key="1">
    <citation type="submission" date="2019-02" db="EMBL/GenBank/DDBJ databases">
        <title>Investigation of anaerobic lignin degradation for improved lignocellulosic biofuels.</title>
        <authorList>
            <person name="Deangelis K."/>
        </authorList>
    </citation>
    <scope>NUCLEOTIDE SEQUENCE [LARGE SCALE GENOMIC DNA]</scope>
    <source>
        <strain evidence="12 13">159R</strain>
    </source>
</reference>
<evidence type="ECO:0000256" key="3">
    <source>
        <dbReference type="ARBA" id="ARBA00004749"/>
    </source>
</evidence>
<evidence type="ECO:0000259" key="11">
    <source>
        <dbReference type="Pfam" id="PF01494"/>
    </source>
</evidence>
<comment type="cofactor">
    <cofactor evidence="1">
        <name>FAD</name>
        <dbReference type="ChEBI" id="CHEBI:57692"/>
    </cofactor>
</comment>
<keyword evidence="8" id="KW-0274">FAD</keyword>
<evidence type="ECO:0000313" key="12">
    <source>
        <dbReference type="EMBL" id="TCL04583.1"/>
    </source>
</evidence>
<evidence type="ECO:0000256" key="1">
    <source>
        <dbReference type="ARBA" id="ARBA00001974"/>
    </source>
</evidence>
<dbReference type="Gene3D" id="3.50.50.60">
    <property type="entry name" value="FAD/NAD(P)-binding domain"/>
    <property type="match status" value="2"/>
</dbReference>
<dbReference type="InterPro" id="IPR010971">
    <property type="entry name" value="UbiH/COQ6"/>
</dbReference>
<dbReference type="GO" id="GO:0071949">
    <property type="term" value="F:FAD binding"/>
    <property type="evidence" value="ECO:0007669"/>
    <property type="project" value="InterPro"/>
</dbReference>
<dbReference type="Proteomes" id="UP000294555">
    <property type="component" value="Unassembled WGS sequence"/>
</dbReference>
<dbReference type="InterPro" id="IPR002938">
    <property type="entry name" value="FAD-bd"/>
</dbReference>
<dbReference type="OrthoDB" id="9769565at2"/>
<dbReference type="PANTHER" id="PTHR43876">
    <property type="entry name" value="UBIQUINONE BIOSYNTHESIS MONOOXYGENASE COQ6, MITOCHONDRIAL"/>
    <property type="match status" value="1"/>
</dbReference>
<comment type="similarity">
    <text evidence="4">Belongs to the UbiH/COQ6 family.</text>
</comment>
<comment type="pathway">
    <text evidence="3">Cofactor biosynthesis; ubiquinone biosynthesis.</text>
</comment>
<dbReference type="InterPro" id="IPR018168">
    <property type="entry name" value="Ubi_Hdrlase_CS"/>
</dbReference>
<dbReference type="SUPFAM" id="SSF51905">
    <property type="entry name" value="FAD/NAD(P)-binding domain"/>
    <property type="match status" value="1"/>
</dbReference>
<dbReference type="GO" id="GO:0019168">
    <property type="term" value="F:2-polyprenylphenol 6-hydroxylase activity"/>
    <property type="evidence" value="ECO:0007669"/>
    <property type="project" value="TreeGrafter"/>
</dbReference>
<keyword evidence="10" id="KW-0503">Monooxygenase</keyword>
<dbReference type="AlphaFoldDB" id="A0A4R1NBB2"/>
<keyword evidence="5" id="KW-0963">Cytoplasm</keyword>
<protein>
    <submittedName>
        <fullName evidence="12">2-octaprenyl-3-methyl-6-methoxy-1,4-benzoquinol hydroxylase</fullName>
    </submittedName>
</protein>
<dbReference type="RefSeq" id="WP_132923362.1">
    <property type="nucleotide sequence ID" value="NZ_SJOI01000001.1"/>
</dbReference>
<keyword evidence="9" id="KW-0560">Oxidoreductase</keyword>
<dbReference type="EMBL" id="SJOI01000001">
    <property type="protein sequence ID" value="TCL04583.1"/>
    <property type="molecule type" value="Genomic_DNA"/>
</dbReference>
<evidence type="ECO:0000313" key="13">
    <source>
        <dbReference type="Proteomes" id="UP000294555"/>
    </source>
</evidence>
<evidence type="ECO:0000256" key="7">
    <source>
        <dbReference type="ARBA" id="ARBA00022688"/>
    </source>
</evidence>
<dbReference type="PRINTS" id="PR00420">
    <property type="entry name" value="RNGMNOXGNASE"/>
</dbReference>
<evidence type="ECO:0000256" key="2">
    <source>
        <dbReference type="ARBA" id="ARBA00004496"/>
    </source>
</evidence>
<sequence>MQAFDVVINGGGMVGLTLACGLQGSGLRVAVVEQRMPEAIPPAESPALRVSAINAASQRLLRHVRVWDDIVAVRATPYRGMEVWDNDSFGKIAFDGGPLGFEQLGHIIENPVIHQALWRRAAGLSDVELFCPASLRQVAWGENEAFITLDDDRMLTARLVVGADGADSWLRRYADIPLTFWDYQHHALVATVRTERPHGGIARQAFHGDGILAFLPLAQPDVCSIVWSLPPELAEQRRQMPAEQFTAQLARHFNLALGLCTLESERLTFPLTGRYARDFAAHRLVLVGDAAHTVHPLAGQGVNLGLMDVAELLSELQRLQIAGKDIGHYAYLRRYERRRKHSAAVMLAGMQALRELFDGNNPLKKWVRDAGLRLADTLPGIKPRLIRQAMGLTELPAWLDEDVRSTEKI</sequence>
<keyword evidence="7" id="KW-0831">Ubiquinone biosynthesis</keyword>
<dbReference type="InterPro" id="IPR036188">
    <property type="entry name" value="FAD/NAD-bd_sf"/>
</dbReference>
<gene>
    <name evidence="12" type="ORF">EZJ58_2711</name>
</gene>
<dbReference type="UniPathway" id="UPA00232"/>
<dbReference type="PROSITE" id="PS01304">
    <property type="entry name" value="UBIH"/>
    <property type="match status" value="1"/>
</dbReference>
<name>A0A4R1NBB2_9GAMM</name>
<accession>A0A4R1NBB2</accession>
<evidence type="ECO:0000256" key="9">
    <source>
        <dbReference type="ARBA" id="ARBA00023002"/>
    </source>
</evidence>
<keyword evidence="6" id="KW-0285">Flavoprotein</keyword>
<dbReference type="GO" id="GO:0006744">
    <property type="term" value="P:ubiquinone biosynthetic process"/>
    <property type="evidence" value="ECO:0007669"/>
    <property type="project" value="UniProtKB-UniPathway"/>
</dbReference>
<evidence type="ECO:0000256" key="8">
    <source>
        <dbReference type="ARBA" id="ARBA00022827"/>
    </source>
</evidence>
<comment type="caution">
    <text evidence="12">The sequence shown here is derived from an EMBL/GenBank/DDBJ whole genome shotgun (WGS) entry which is preliminary data.</text>
</comment>
<feature type="domain" description="FAD-binding" evidence="11">
    <location>
        <begin position="5"/>
        <end position="344"/>
    </location>
</feature>
<dbReference type="GO" id="GO:0110142">
    <property type="term" value="C:ubiquinone biosynthesis complex"/>
    <property type="evidence" value="ECO:0007669"/>
    <property type="project" value="UniProtKB-ARBA"/>
</dbReference>
<dbReference type="NCBIfam" id="NF005949">
    <property type="entry name" value="PRK08013.1"/>
    <property type="match status" value="1"/>
</dbReference>
<evidence type="ECO:0000256" key="6">
    <source>
        <dbReference type="ARBA" id="ARBA00022630"/>
    </source>
</evidence>
<dbReference type="InterPro" id="IPR051205">
    <property type="entry name" value="UbiH/COQ6_monooxygenase"/>
</dbReference>
<dbReference type="GO" id="GO:0005737">
    <property type="term" value="C:cytoplasm"/>
    <property type="evidence" value="ECO:0007669"/>
    <property type="project" value="UniProtKB-SubCell"/>
</dbReference>
<dbReference type="FunFam" id="3.50.50.60:FF:000062">
    <property type="entry name" value="FAD-dependent 2-octaprenylphenol hydroxylase"/>
    <property type="match status" value="1"/>
</dbReference>
<dbReference type="PANTHER" id="PTHR43876:SF7">
    <property type="entry name" value="UBIQUINONE BIOSYNTHESIS MONOOXYGENASE COQ6, MITOCHONDRIAL"/>
    <property type="match status" value="1"/>
</dbReference>
<proteinExistence type="inferred from homology"/>
<dbReference type="NCBIfam" id="TIGR01988">
    <property type="entry name" value="Ubi-OHases"/>
    <property type="match status" value="1"/>
</dbReference>
<organism evidence="12 13">
    <name type="scientific">Sodalis ligni</name>
    <dbReference type="NCBI Taxonomy" id="2697027"/>
    <lineage>
        <taxon>Bacteria</taxon>
        <taxon>Pseudomonadati</taxon>
        <taxon>Pseudomonadota</taxon>
        <taxon>Gammaproteobacteria</taxon>
        <taxon>Enterobacterales</taxon>
        <taxon>Bruguierivoracaceae</taxon>
        <taxon>Sodalis</taxon>
    </lineage>
</organism>
<evidence type="ECO:0000256" key="4">
    <source>
        <dbReference type="ARBA" id="ARBA00005349"/>
    </source>
</evidence>
<keyword evidence="13" id="KW-1185">Reference proteome</keyword>
<evidence type="ECO:0000256" key="10">
    <source>
        <dbReference type="ARBA" id="ARBA00023033"/>
    </source>
</evidence>
<evidence type="ECO:0000256" key="5">
    <source>
        <dbReference type="ARBA" id="ARBA00022490"/>
    </source>
</evidence>
<dbReference type="Pfam" id="PF01494">
    <property type="entry name" value="FAD_binding_3"/>
    <property type="match status" value="1"/>
</dbReference>